<dbReference type="PANTHER" id="PTHR10194">
    <property type="entry name" value="RAS GTPASE-ACTIVATING PROTEINS"/>
    <property type="match status" value="1"/>
</dbReference>
<dbReference type="PANTHER" id="PTHR10194:SF142">
    <property type="entry name" value="NEUROFIBROMIN"/>
    <property type="match status" value="1"/>
</dbReference>
<dbReference type="InterPro" id="IPR011993">
    <property type="entry name" value="PH-like_dom_sf"/>
</dbReference>
<dbReference type="SUPFAM" id="SSF48350">
    <property type="entry name" value="GTPase activation domain, GAP"/>
    <property type="match status" value="1"/>
</dbReference>
<dbReference type="Pfam" id="PF00616">
    <property type="entry name" value="RasGAP"/>
    <property type="match status" value="1"/>
</dbReference>
<dbReference type="EMBL" id="JAJSPL020000049">
    <property type="protein sequence ID" value="KAK7732998.1"/>
    <property type="molecule type" value="Genomic_DNA"/>
</dbReference>
<dbReference type="Proteomes" id="UP001320245">
    <property type="component" value="Unassembled WGS sequence"/>
</dbReference>
<dbReference type="InterPro" id="IPR001251">
    <property type="entry name" value="CRAL-TRIO_dom"/>
</dbReference>
<evidence type="ECO:0000313" key="4">
    <source>
        <dbReference type="EMBL" id="KAK7732998.1"/>
    </source>
</evidence>
<keyword evidence="2" id="KW-0597">Phosphoprotein</keyword>
<dbReference type="Gene3D" id="2.30.29.30">
    <property type="entry name" value="Pleckstrin-homology domain (PH domain)/Phosphotyrosine-binding domain (PTB)"/>
    <property type="match status" value="1"/>
</dbReference>
<dbReference type="Gene3D" id="1.10.506.10">
    <property type="entry name" value="GTPase Activation - p120gap, domain 1"/>
    <property type="match status" value="2"/>
</dbReference>
<evidence type="ECO:0000313" key="5">
    <source>
        <dbReference type="Proteomes" id="UP001320245"/>
    </source>
</evidence>
<reference evidence="4 5" key="1">
    <citation type="journal article" date="2023" name="PLoS ONE">
        <title>Cytospora paraplurivora sp. nov. isolated from orchards with fruit tree decline syndrome in Ontario, Canada.</title>
        <authorList>
            <person name="Ilyukhin E."/>
            <person name="Nguyen H.D.T."/>
            <person name="Castle A.J."/>
            <person name="Ellouze W."/>
        </authorList>
    </citation>
    <scope>NUCLEOTIDE SEQUENCE [LARGE SCALE GENOMIC DNA]</scope>
    <source>
        <strain evidence="4 5">FDS-564</strain>
    </source>
</reference>
<dbReference type="SMART" id="SM00323">
    <property type="entry name" value="RasGAP"/>
    <property type="match status" value="1"/>
</dbReference>
<name>A0AAN9U1A2_9PEZI</name>
<accession>A0AAN9U1A2</accession>
<dbReference type="InterPro" id="IPR008936">
    <property type="entry name" value="Rho_GTPase_activation_prot"/>
</dbReference>
<evidence type="ECO:0000259" key="3">
    <source>
        <dbReference type="PROSITE" id="PS50018"/>
    </source>
</evidence>
<dbReference type="Pfam" id="PF13716">
    <property type="entry name" value="CRAL_TRIO_2"/>
    <property type="match status" value="1"/>
</dbReference>
<gene>
    <name evidence="4" type="primary">IRA2_2</name>
    <name evidence="4" type="ORF">SLS53_008327</name>
</gene>
<comment type="caution">
    <text evidence="4">The sequence shown here is derived from an EMBL/GenBank/DDBJ whole genome shotgun (WGS) entry which is preliminary data.</text>
</comment>
<dbReference type="PROSITE" id="PS50018">
    <property type="entry name" value="RAS_GTPASE_ACTIV_2"/>
    <property type="match status" value="1"/>
</dbReference>
<dbReference type="Gene3D" id="3.40.525.10">
    <property type="entry name" value="CRAL-TRIO lipid binding domain"/>
    <property type="match status" value="1"/>
</dbReference>
<dbReference type="InterPro" id="IPR001936">
    <property type="entry name" value="RasGAP_dom"/>
</dbReference>
<keyword evidence="5" id="KW-1185">Reference proteome</keyword>
<evidence type="ECO:0000256" key="2">
    <source>
        <dbReference type="ARBA" id="ARBA00022553"/>
    </source>
</evidence>
<proteinExistence type="predicted"/>
<evidence type="ECO:0000256" key="1">
    <source>
        <dbReference type="ARBA" id="ARBA00022468"/>
    </source>
</evidence>
<keyword evidence="1" id="KW-0343">GTPase activation</keyword>
<dbReference type="GO" id="GO:0005096">
    <property type="term" value="F:GTPase activator activity"/>
    <property type="evidence" value="ECO:0007669"/>
    <property type="project" value="UniProtKB-KW"/>
</dbReference>
<organism evidence="4 5">
    <name type="scientific">Cytospora paraplurivora</name>
    <dbReference type="NCBI Taxonomy" id="2898453"/>
    <lineage>
        <taxon>Eukaryota</taxon>
        <taxon>Fungi</taxon>
        <taxon>Dikarya</taxon>
        <taxon>Ascomycota</taxon>
        <taxon>Pezizomycotina</taxon>
        <taxon>Sordariomycetes</taxon>
        <taxon>Sordariomycetidae</taxon>
        <taxon>Diaporthales</taxon>
        <taxon>Cytosporaceae</taxon>
        <taxon>Cytospora</taxon>
    </lineage>
</organism>
<feature type="domain" description="Ras-GAP" evidence="3">
    <location>
        <begin position="125"/>
        <end position="242"/>
    </location>
</feature>
<dbReference type="InterPro" id="IPR036865">
    <property type="entry name" value="CRAL-TRIO_dom_sf"/>
</dbReference>
<protein>
    <submittedName>
        <fullName evidence="4">Ras GTPase activating protein ira2</fullName>
    </submittedName>
</protein>
<dbReference type="InterPro" id="IPR039360">
    <property type="entry name" value="Ras_GTPase"/>
</dbReference>
<dbReference type="InterPro" id="IPR016024">
    <property type="entry name" value="ARM-type_fold"/>
</dbReference>
<dbReference type="SUPFAM" id="SSF48371">
    <property type="entry name" value="ARM repeat"/>
    <property type="match status" value="1"/>
</dbReference>
<sequence length="1428" mass="159558">MFHTYFNRFLSLLNLEAAEASRLEHGTSAREDSVTSSELAITILSNLLSANIDVGLKHSLSIGYHENVEIRTAFVKVLYNILMQGTEFNNLSDTAVTERYDELLDLMTTDTSLAAAISAVCPSSEVDEVTISLLNIFEARGLSFDLLETLIKQEIEDTENESELLRRTCVATKMLSIYAKWKGQAYLKATLQKVLERLMLTSKDLDLELDPARVTSPEELQKNALQLRIVAKVFIDDICASSVVQNLANNVLFGAKEPYMFPLNDFLTQNIYRVTTFLREISVAPEKTDSPNTNESFDFGSCVALHRFLYDHWDQVRQRLASQERRDFVRSPAEIARARSPILEPLRNLISHLGPPALAVTWNRPQISSNSPPAYSRFQNFMLRNAFRSTESFVTARAVYDGGESKDGLSIICIILRNIEQENIDFDTLIYCYLKIASRLWHRPFGLLIDATCYNGQNDEPQDELFHKLELLTPTELSKQLSRIYVYNMSSAFRKCLRRERRKRFHPNNIEYHLIGNIKELQNHFHFSQLHLPKESYSVYADTRYEFKPVTRLSKTRGRIACRISVNSQFVQIATADKQEVHPNFRLSASINDIFRLGDVDEAPTSVKPDDDSAFGLRADNGKIVMYFTSPQKVEILQTIRSAKAKYGKDTRSLKSLERLIRPQDVPGTLLNLALTNLASPDHILRLSSYNLLGALCRAFNFTTASKVVCTKDIAVPLDPSRFIVDISRTLAQAEPQLTSDFLNEFFVGWDSFSEEQKPLSLAYLAPWLPGLRSSVLAAEPDSEKGREKIASLFRKLIDVTLSDPTLSFTLEQTIWPAIQGDEVLLDVFLEEVIKTALSIGLHDEQTETLTSIVTAIGSITLRGKIVTRLRKALNRSSMRQSKYLTDNVVWPEVCILLQFCVSLSFDSGIQSQMFLPEIFHIVTMLANTGAPDIRVLVHRLLINSIHAACTSFHLDEARQTKLRGILESLSETRTDIWSITPTYPGRDGASMSTTQEYGPNLAATETLAGIMFEICSVAAPSTDIANAWRSRWMSLVASTAFQNNPAIQPRAFSVMGCLAREEVDDDLLYQVLVALRISVARFSGEDTNNEMLVAIVTALSRMMAKLPSTSRYGIQLFWLATFLLRLVPQSLFNCAAVFLESVLTNINTSGDTRGAELVAHLLQGREQLEEVALPLDVFYGIHFNAENFHFAVCACLVRGLSDTMTKATALHVMATFLDMTTLGPAASDGEKAGTKKLKEVPYSPYLSLILSRAVGQDELKDALWLAGIKPPSSEAGVRKARSMERLSAVKDTDLLLNTVLELVDFSYLEDGVQSRTLQWLNELAAGRPAVVMHVCSPILAILDDILLHCQNSATLGAAHDLLQTLTSNPEFAAAMESGSNGNGASVLNDVLEDMGFGGLWRFCSLNPQQEPDKQCFAQTEKLIDVST</sequence>